<evidence type="ECO:0000313" key="1">
    <source>
        <dbReference type="EMBL" id="CBX92822.1"/>
    </source>
</evidence>
<accession>E4ZLZ2</accession>
<proteinExistence type="predicted"/>
<sequence length="35" mass="4269">MKENQEMKCVEADRGNHLYQVSMRELSLLQDFRRL</sequence>
<dbReference type="EMBL" id="FP929094">
    <property type="protein sequence ID" value="CBX92822.1"/>
    <property type="molecule type" value="Genomic_DNA"/>
</dbReference>
<dbReference type="InParanoid" id="E4ZLZ2"/>
<dbReference type="Proteomes" id="UP000002668">
    <property type="component" value="Genome"/>
</dbReference>
<protein>
    <submittedName>
        <fullName evidence="1">Predicted protein</fullName>
    </submittedName>
</protein>
<evidence type="ECO:0000313" key="2">
    <source>
        <dbReference type="Proteomes" id="UP000002668"/>
    </source>
</evidence>
<dbReference type="HOGENOM" id="CLU_3368637_0_0_1"/>
<reference evidence="2" key="1">
    <citation type="journal article" date="2011" name="Nat. Commun.">
        <title>Effector diversification within compartments of the Leptosphaeria maculans genome affected by Repeat-Induced Point mutations.</title>
        <authorList>
            <person name="Rouxel T."/>
            <person name="Grandaubert J."/>
            <person name="Hane J.K."/>
            <person name="Hoede C."/>
            <person name="van de Wouw A.P."/>
            <person name="Couloux A."/>
            <person name="Dominguez V."/>
            <person name="Anthouard V."/>
            <person name="Bally P."/>
            <person name="Bourras S."/>
            <person name="Cozijnsen A.J."/>
            <person name="Ciuffetti L.M."/>
            <person name="Degrave A."/>
            <person name="Dilmaghani A."/>
            <person name="Duret L."/>
            <person name="Fudal I."/>
            <person name="Goodwin S.B."/>
            <person name="Gout L."/>
            <person name="Glaser N."/>
            <person name="Linglin J."/>
            <person name="Kema G.H.J."/>
            <person name="Lapalu N."/>
            <person name="Lawrence C.B."/>
            <person name="May K."/>
            <person name="Meyer M."/>
            <person name="Ollivier B."/>
            <person name="Poulain J."/>
            <person name="Schoch C.L."/>
            <person name="Simon A."/>
            <person name="Spatafora J.W."/>
            <person name="Stachowiak A."/>
            <person name="Turgeon B.G."/>
            <person name="Tyler B.M."/>
            <person name="Vincent D."/>
            <person name="Weissenbach J."/>
            <person name="Amselem J."/>
            <person name="Quesneville H."/>
            <person name="Oliver R.P."/>
            <person name="Wincker P."/>
            <person name="Balesdent M.-H."/>
            <person name="Howlett B.J."/>
        </authorList>
    </citation>
    <scope>NUCLEOTIDE SEQUENCE [LARGE SCALE GENOMIC DNA]</scope>
    <source>
        <strain evidence="2">JN3 / isolate v23.1.3 / race Av1-4-5-6-7-8</strain>
    </source>
</reference>
<dbReference type="VEuPathDB" id="FungiDB:LEMA_uP055280.1"/>
<keyword evidence="2" id="KW-1185">Reference proteome</keyword>
<dbReference type="AlphaFoldDB" id="E4ZLZ2"/>
<name>E4ZLZ2_LEPMJ</name>
<organism evidence="2">
    <name type="scientific">Leptosphaeria maculans (strain JN3 / isolate v23.1.3 / race Av1-4-5-6-7-8)</name>
    <name type="common">Blackleg fungus</name>
    <name type="synonym">Phoma lingam</name>
    <dbReference type="NCBI Taxonomy" id="985895"/>
    <lineage>
        <taxon>Eukaryota</taxon>
        <taxon>Fungi</taxon>
        <taxon>Dikarya</taxon>
        <taxon>Ascomycota</taxon>
        <taxon>Pezizomycotina</taxon>
        <taxon>Dothideomycetes</taxon>
        <taxon>Pleosporomycetidae</taxon>
        <taxon>Pleosporales</taxon>
        <taxon>Pleosporineae</taxon>
        <taxon>Leptosphaeriaceae</taxon>
        <taxon>Plenodomus</taxon>
        <taxon>Plenodomus lingam/Leptosphaeria maculans species complex</taxon>
    </lineage>
</organism>
<gene>
    <name evidence="1" type="ORF">LEMA_uP055280.1</name>
</gene>